<dbReference type="Proteomes" id="UP001642409">
    <property type="component" value="Unassembled WGS sequence"/>
</dbReference>
<keyword evidence="1" id="KW-0812">Transmembrane</keyword>
<keyword evidence="4" id="KW-1185">Reference proteome</keyword>
<accession>A0AA86TR07</accession>
<dbReference type="EMBL" id="CAXDID020000358">
    <property type="protein sequence ID" value="CAL6081936.1"/>
    <property type="molecule type" value="Genomic_DNA"/>
</dbReference>
<evidence type="ECO:0000313" key="4">
    <source>
        <dbReference type="Proteomes" id="UP001642409"/>
    </source>
</evidence>
<dbReference type="EMBL" id="CATOUU010000187">
    <property type="protein sequence ID" value="CAI9919828.1"/>
    <property type="molecule type" value="Genomic_DNA"/>
</dbReference>
<dbReference type="AlphaFoldDB" id="A0AA86TR07"/>
<evidence type="ECO:0000256" key="1">
    <source>
        <dbReference type="SAM" id="Phobius"/>
    </source>
</evidence>
<keyword evidence="1" id="KW-1133">Transmembrane helix</keyword>
<protein>
    <submittedName>
        <fullName evidence="3">Hypothetical_protein</fullName>
    </submittedName>
</protein>
<organism evidence="2">
    <name type="scientific">Hexamita inflata</name>
    <dbReference type="NCBI Taxonomy" id="28002"/>
    <lineage>
        <taxon>Eukaryota</taxon>
        <taxon>Metamonada</taxon>
        <taxon>Diplomonadida</taxon>
        <taxon>Hexamitidae</taxon>
        <taxon>Hexamitinae</taxon>
        <taxon>Hexamita</taxon>
    </lineage>
</organism>
<evidence type="ECO:0000313" key="3">
    <source>
        <dbReference type="EMBL" id="CAL6081936.1"/>
    </source>
</evidence>
<gene>
    <name evidence="3" type="ORF">HINF_LOCUS60728</name>
    <name evidence="2" type="ORF">HINF_LOCUS7473</name>
</gene>
<feature type="transmembrane region" description="Helical" evidence="1">
    <location>
        <begin position="38"/>
        <end position="59"/>
    </location>
</feature>
<feature type="transmembrane region" description="Helical" evidence="1">
    <location>
        <begin position="65"/>
        <end position="88"/>
    </location>
</feature>
<proteinExistence type="predicted"/>
<reference evidence="2" key="1">
    <citation type="submission" date="2023-06" db="EMBL/GenBank/DDBJ databases">
        <authorList>
            <person name="Kurt Z."/>
        </authorList>
    </citation>
    <scope>NUCLEOTIDE SEQUENCE</scope>
</reference>
<sequence>MDLQHINNNQQQGNYFYAEYRYKYTPMSVYQKPLVPRIYAYLSMCFVVVGALLLITYSQNNQPPFLVGGIFAAACGIMFASVSASACIEIRSFTYVVAPCLVSEERRQEIAQSAHERTPIINFIPFVVNQI</sequence>
<reference evidence="3 4" key="2">
    <citation type="submission" date="2024-07" db="EMBL/GenBank/DDBJ databases">
        <authorList>
            <person name="Akdeniz Z."/>
        </authorList>
    </citation>
    <scope>NUCLEOTIDE SEQUENCE [LARGE SCALE GENOMIC DNA]</scope>
</reference>
<keyword evidence="1" id="KW-0472">Membrane</keyword>
<evidence type="ECO:0000313" key="2">
    <source>
        <dbReference type="EMBL" id="CAI9919828.1"/>
    </source>
</evidence>
<name>A0AA86TR07_9EUKA</name>
<comment type="caution">
    <text evidence="2">The sequence shown here is derived from an EMBL/GenBank/DDBJ whole genome shotgun (WGS) entry which is preliminary data.</text>
</comment>